<keyword evidence="1" id="KW-1133">Transmembrane helix</keyword>
<feature type="transmembrane region" description="Helical" evidence="1">
    <location>
        <begin position="46"/>
        <end position="63"/>
    </location>
</feature>
<dbReference type="Proteomes" id="UP000327157">
    <property type="component" value="Chromosome 15"/>
</dbReference>
<accession>A0A5N5GQE6</accession>
<reference evidence="2 3" key="3">
    <citation type="submission" date="2019-11" db="EMBL/GenBank/DDBJ databases">
        <title>A de novo genome assembly of a pear dwarfing rootstock.</title>
        <authorList>
            <person name="Wang F."/>
            <person name="Wang J."/>
            <person name="Li S."/>
            <person name="Zhang Y."/>
            <person name="Fang M."/>
            <person name="Ma L."/>
            <person name="Zhao Y."/>
            <person name="Jiang S."/>
        </authorList>
    </citation>
    <scope>NUCLEOTIDE SEQUENCE [LARGE SCALE GENOMIC DNA]</scope>
    <source>
        <strain evidence="2">S2</strain>
        <tissue evidence="2">Leaf</tissue>
    </source>
</reference>
<gene>
    <name evidence="2" type="ORF">D8674_013658</name>
</gene>
<reference evidence="2 3" key="1">
    <citation type="submission" date="2019-09" db="EMBL/GenBank/DDBJ databases">
        <authorList>
            <person name="Ou C."/>
        </authorList>
    </citation>
    <scope>NUCLEOTIDE SEQUENCE [LARGE SCALE GENOMIC DNA]</scope>
    <source>
        <strain evidence="2">S2</strain>
        <tissue evidence="2">Leaf</tissue>
    </source>
</reference>
<reference evidence="3" key="2">
    <citation type="submission" date="2019-10" db="EMBL/GenBank/DDBJ databases">
        <title>A de novo genome assembly of a pear dwarfing rootstock.</title>
        <authorList>
            <person name="Wang F."/>
            <person name="Wang J."/>
            <person name="Li S."/>
            <person name="Zhang Y."/>
            <person name="Fang M."/>
            <person name="Ma L."/>
            <person name="Zhao Y."/>
            <person name="Jiang S."/>
        </authorList>
    </citation>
    <scope>NUCLEOTIDE SEQUENCE [LARGE SCALE GENOMIC DNA]</scope>
</reference>
<sequence>MDDGSCEFLQIFEITWKYVQNAIEYLNIIGALDENENLIVLGGERFIILLIFPLCIVMLATLCNG</sequence>
<dbReference type="AlphaFoldDB" id="A0A5N5GQE6"/>
<organism evidence="2 3">
    <name type="scientific">Pyrus ussuriensis x Pyrus communis</name>
    <dbReference type="NCBI Taxonomy" id="2448454"/>
    <lineage>
        <taxon>Eukaryota</taxon>
        <taxon>Viridiplantae</taxon>
        <taxon>Streptophyta</taxon>
        <taxon>Embryophyta</taxon>
        <taxon>Tracheophyta</taxon>
        <taxon>Spermatophyta</taxon>
        <taxon>Magnoliopsida</taxon>
        <taxon>eudicotyledons</taxon>
        <taxon>Gunneridae</taxon>
        <taxon>Pentapetalae</taxon>
        <taxon>rosids</taxon>
        <taxon>fabids</taxon>
        <taxon>Rosales</taxon>
        <taxon>Rosaceae</taxon>
        <taxon>Amygdaloideae</taxon>
        <taxon>Maleae</taxon>
        <taxon>Pyrus</taxon>
    </lineage>
</organism>
<dbReference type="OrthoDB" id="5600252at2759"/>
<dbReference type="EMBL" id="SMOL01000401">
    <property type="protein sequence ID" value="KAB2617789.1"/>
    <property type="molecule type" value="Genomic_DNA"/>
</dbReference>
<comment type="caution">
    <text evidence="2">The sequence shown here is derived from an EMBL/GenBank/DDBJ whole genome shotgun (WGS) entry which is preliminary data.</text>
</comment>
<protein>
    <submittedName>
        <fullName evidence="2">Uncharacterized protein</fullName>
    </submittedName>
</protein>
<evidence type="ECO:0000313" key="2">
    <source>
        <dbReference type="EMBL" id="KAB2617789.1"/>
    </source>
</evidence>
<keyword evidence="1" id="KW-0472">Membrane</keyword>
<proteinExistence type="predicted"/>
<name>A0A5N5GQE6_9ROSA</name>
<keyword evidence="3" id="KW-1185">Reference proteome</keyword>
<keyword evidence="1" id="KW-0812">Transmembrane</keyword>
<evidence type="ECO:0000256" key="1">
    <source>
        <dbReference type="SAM" id="Phobius"/>
    </source>
</evidence>
<evidence type="ECO:0000313" key="3">
    <source>
        <dbReference type="Proteomes" id="UP000327157"/>
    </source>
</evidence>